<accession>A0A1X6NK45</accession>
<keyword evidence="3" id="KW-1185">Reference proteome</keyword>
<protein>
    <submittedName>
        <fullName evidence="2">Uncharacterized protein</fullName>
    </submittedName>
</protein>
<evidence type="ECO:0000256" key="1">
    <source>
        <dbReference type="SAM" id="MobiDB-lite"/>
    </source>
</evidence>
<evidence type="ECO:0000313" key="3">
    <source>
        <dbReference type="Proteomes" id="UP000218209"/>
    </source>
</evidence>
<organism evidence="2 3">
    <name type="scientific">Porphyra umbilicalis</name>
    <name type="common">Purple laver</name>
    <name type="synonym">Red alga</name>
    <dbReference type="NCBI Taxonomy" id="2786"/>
    <lineage>
        <taxon>Eukaryota</taxon>
        <taxon>Rhodophyta</taxon>
        <taxon>Bangiophyceae</taxon>
        <taxon>Bangiales</taxon>
        <taxon>Bangiaceae</taxon>
        <taxon>Porphyra</taxon>
    </lineage>
</organism>
<feature type="compositionally biased region" description="Basic residues" evidence="1">
    <location>
        <begin position="50"/>
        <end position="67"/>
    </location>
</feature>
<proteinExistence type="predicted"/>
<dbReference type="EMBL" id="KV919884">
    <property type="protein sequence ID" value="OSX68991.1"/>
    <property type="molecule type" value="Genomic_DNA"/>
</dbReference>
<feature type="region of interest" description="Disordered" evidence="1">
    <location>
        <begin position="37"/>
        <end position="96"/>
    </location>
</feature>
<evidence type="ECO:0000313" key="2">
    <source>
        <dbReference type="EMBL" id="OSX68991.1"/>
    </source>
</evidence>
<gene>
    <name evidence="2" type="ORF">BU14_1992s0002</name>
</gene>
<dbReference type="Proteomes" id="UP000218209">
    <property type="component" value="Unassembled WGS sequence"/>
</dbReference>
<dbReference type="AlphaFoldDB" id="A0A1X6NK45"/>
<name>A0A1X6NK45_PORUM</name>
<sequence>MLILRIDARGSKAARARHPNALQKRPIVRRHRLRSWRTKQTNKPAAAAPCRRRTCTSHHPSHAPRQRCARDRGTATPASARLGTRPARGRRPQTQAGVCGTAAAAAAVSRRASARRCPRRATTAAATATAVAQRQQATHCAWGLPEEAVKRKDTPHRTCLGKFLSNNSWWHAQVPSRLVFSAH</sequence>
<reference evidence="2 3" key="1">
    <citation type="submission" date="2017-03" db="EMBL/GenBank/DDBJ databases">
        <title>WGS assembly of Porphyra umbilicalis.</title>
        <authorList>
            <person name="Brawley S.H."/>
            <person name="Blouin N.A."/>
            <person name="Ficko-Blean E."/>
            <person name="Wheeler G.L."/>
            <person name="Lohr M."/>
            <person name="Goodson H.V."/>
            <person name="Jenkins J.W."/>
            <person name="Blaby-Haas C.E."/>
            <person name="Helliwell K.E."/>
            <person name="Chan C."/>
            <person name="Marriage T."/>
            <person name="Bhattacharya D."/>
            <person name="Klein A.S."/>
            <person name="Badis Y."/>
            <person name="Brodie J."/>
            <person name="Cao Y."/>
            <person name="Collen J."/>
            <person name="Dittami S.M."/>
            <person name="Gachon C.M."/>
            <person name="Green B.R."/>
            <person name="Karpowicz S."/>
            <person name="Kim J.W."/>
            <person name="Kudahl U."/>
            <person name="Lin S."/>
            <person name="Michel G."/>
            <person name="Mittag M."/>
            <person name="Olson B.J."/>
            <person name="Pangilinan J."/>
            <person name="Peng Y."/>
            <person name="Qiu H."/>
            <person name="Shu S."/>
            <person name="Singer J.T."/>
            <person name="Smith A.G."/>
            <person name="Sprecher B.N."/>
            <person name="Wagner V."/>
            <person name="Wang W."/>
            <person name="Wang Z.-Y."/>
            <person name="Yan J."/>
            <person name="Yarish C."/>
            <person name="Zoeuner-Riek S."/>
            <person name="Zhuang Y."/>
            <person name="Zou Y."/>
            <person name="Lindquist E.A."/>
            <person name="Grimwood J."/>
            <person name="Barry K."/>
            <person name="Rokhsar D.S."/>
            <person name="Schmutz J."/>
            <person name="Stiller J.W."/>
            <person name="Grossman A.R."/>
            <person name="Prochnik S.E."/>
        </authorList>
    </citation>
    <scope>NUCLEOTIDE SEQUENCE [LARGE SCALE GENOMIC DNA]</scope>
    <source>
        <strain evidence="2">4086291</strain>
    </source>
</reference>